<feature type="domain" description="Glutamine amidotransferase" evidence="1">
    <location>
        <begin position="42"/>
        <end position="182"/>
    </location>
</feature>
<dbReference type="PANTHER" id="PTHR42695:SF5">
    <property type="entry name" value="GLUTAMINE AMIDOTRANSFERASE YLR126C-RELATED"/>
    <property type="match status" value="1"/>
</dbReference>
<accession>A0ABQ6C9Z8</accession>
<keyword evidence="3" id="KW-1185">Reference proteome</keyword>
<name>A0ABQ6C9Z8_9HYPH</name>
<dbReference type="Proteomes" id="UP001156882">
    <property type="component" value="Unassembled WGS sequence"/>
</dbReference>
<protein>
    <submittedName>
        <fullName evidence="2">GMP synthase</fullName>
    </submittedName>
</protein>
<gene>
    <name evidence="2" type="ORF">GCM10007874_01160</name>
</gene>
<dbReference type="SUPFAM" id="SSF52317">
    <property type="entry name" value="Class I glutamine amidotransferase-like"/>
    <property type="match status" value="1"/>
</dbReference>
<comment type="caution">
    <text evidence="2">The sequence shown here is derived from an EMBL/GenBank/DDBJ whole genome shotgun (WGS) entry which is preliminary data.</text>
</comment>
<evidence type="ECO:0000313" key="2">
    <source>
        <dbReference type="EMBL" id="GLS17101.1"/>
    </source>
</evidence>
<dbReference type="RefSeq" id="WP_284309933.1">
    <property type="nucleotide sequence ID" value="NZ_BSPC01000004.1"/>
</dbReference>
<organism evidence="2 3">
    <name type="scientific">Labrys miyagiensis</name>
    <dbReference type="NCBI Taxonomy" id="346912"/>
    <lineage>
        <taxon>Bacteria</taxon>
        <taxon>Pseudomonadati</taxon>
        <taxon>Pseudomonadota</taxon>
        <taxon>Alphaproteobacteria</taxon>
        <taxon>Hyphomicrobiales</taxon>
        <taxon>Xanthobacteraceae</taxon>
        <taxon>Labrys</taxon>
    </lineage>
</organism>
<evidence type="ECO:0000313" key="3">
    <source>
        <dbReference type="Proteomes" id="UP001156882"/>
    </source>
</evidence>
<proteinExistence type="predicted"/>
<evidence type="ECO:0000259" key="1">
    <source>
        <dbReference type="Pfam" id="PF00117"/>
    </source>
</evidence>
<dbReference type="EMBL" id="BSPC01000004">
    <property type="protein sequence ID" value="GLS17101.1"/>
    <property type="molecule type" value="Genomic_DNA"/>
</dbReference>
<reference evidence="3" key="1">
    <citation type="journal article" date="2019" name="Int. J. Syst. Evol. Microbiol.">
        <title>The Global Catalogue of Microorganisms (GCM) 10K type strain sequencing project: providing services to taxonomists for standard genome sequencing and annotation.</title>
        <authorList>
            <consortium name="The Broad Institute Genomics Platform"/>
            <consortium name="The Broad Institute Genome Sequencing Center for Infectious Disease"/>
            <person name="Wu L."/>
            <person name="Ma J."/>
        </authorList>
    </citation>
    <scope>NUCLEOTIDE SEQUENCE [LARGE SCALE GENOMIC DNA]</scope>
    <source>
        <strain evidence="3">NBRC 101365</strain>
    </source>
</reference>
<dbReference type="InterPro" id="IPR017926">
    <property type="entry name" value="GATASE"/>
</dbReference>
<dbReference type="PANTHER" id="PTHR42695">
    <property type="entry name" value="GLUTAMINE AMIDOTRANSFERASE YLR126C-RELATED"/>
    <property type="match status" value="1"/>
</dbReference>
<dbReference type="Pfam" id="PF00117">
    <property type="entry name" value="GATase"/>
    <property type="match status" value="1"/>
</dbReference>
<dbReference type="InterPro" id="IPR044992">
    <property type="entry name" value="ChyE-like"/>
</dbReference>
<sequence>MRILVLQHLASEHPGIFRSHFARDGVEWDAVELDDGGVIPALEPYDALWVMGGAMDVWDVEEFPWLIEEKRVIRRWVRELQRPFLGICLGHQLLADALGGTCGPQKPPEVGVFDVDLTASGKVDPLFEGLASSFPALQWHSVRVAQPPEGAEVLSSSPLCAVQAMRAAPRTWGMQYHVEAELEAVREWACVPDYRAALEKTNGEGAMERLQAEIAAHAAAFEANASILYRNFMRLARE</sequence>
<dbReference type="Gene3D" id="3.40.50.880">
    <property type="match status" value="1"/>
</dbReference>
<dbReference type="PROSITE" id="PS51273">
    <property type="entry name" value="GATASE_TYPE_1"/>
    <property type="match status" value="1"/>
</dbReference>
<dbReference type="InterPro" id="IPR029062">
    <property type="entry name" value="Class_I_gatase-like"/>
</dbReference>
<dbReference type="CDD" id="cd01741">
    <property type="entry name" value="GATase1_1"/>
    <property type="match status" value="1"/>
</dbReference>